<dbReference type="Proteomes" id="UP000018175">
    <property type="component" value="Unassembled WGS sequence"/>
</dbReference>
<organism evidence="1">
    <name type="scientific">Lachnospira eligens CAG:72</name>
    <dbReference type="NCBI Taxonomy" id="1263077"/>
    <lineage>
        <taxon>Bacteria</taxon>
        <taxon>Bacillati</taxon>
        <taxon>Bacillota</taxon>
        <taxon>Clostridia</taxon>
        <taxon>Lachnospirales</taxon>
        <taxon>Lachnospiraceae</taxon>
        <taxon>Lachnospira</taxon>
    </lineage>
</organism>
<sequence>MGEFKINSRSVEQDVHDTDTSYLYIMGFSWPVLYDKESVKFIEYTAYNARVQFEKREVQLKEFLDKKVIKTQSKKISGAEQEELDLILYMEFPTSTYSWYMNKQSPDTVRKERNDMLNAILIEAEVIYDDGTEETCYYKIQTGTADNYVLFERNL</sequence>
<gene>
    <name evidence="1" type="ORF">BN765_00562</name>
</gene>
<reference evidence="1" key="1">
    <citation type="submission" date="2012-11" db="EMBL/GenBank/DDBJ databases">
        <title>Dependencies among metagenomic species, viruses, plasmids and units of genetic variation.</title>
        <authorList>
            <person name="Nielsen H.B."/>
            <person name="Almeida M."/>
            <person name="Juncker A.S."/>
            <person name="Rasmussen S."/>
            <person name="Li J."/>
            <person name="Sunagawa S."/>
            <person name="Plichta D."/>
            <person name="Gautier L."/>
            <person name="Le Chatelier E."/>
            <person name="Peletier E."/>
            <person name="Bonde I."/>
            <person name="Nielsen T."/>
            <person name="Manichanh C."/>
            <person name="Arumugam M."/>
            <person name="Batto J."/>
            <person name="Santos M.B.Q.D."/>
            <person name="Blom N."/>
            <person name="Borruel N."/>
            <person name="Burgdorf K.S."/>
            <person name="Boumezbeur F."/>
            <person name="Casellas F."/>
            <person name="Dore J."/>
            <person name="Guarner F."/>
            <person name="Hansen T."/>
            <person name="Hildebrand F."/>
            <person name="Kaas R.S."/>
            <person name="Kennedy S."/>
            <person name="Kristiansen K."/>
            <person name="Kultima J.R."/>
            <person name="Leonard P."/>
            <person name="Levenez F."/>
            <person name="Lund O."/>
            <person name="Moumen B."/>
            <person name="Le Paslier D."/>
            <person name="Pons N."/>
            <person name="Pedersen O."/>
            <person name="Prifti E."/>
            <person name="Qin J."/>
            <person name="Raes J."/>
            <person name="Tap J."/>
            <person name="Tims S."/>
            <person name="Ussery D.W."/>
            <person name="Yamada T."/>
            <person name="MetaHit consortium"/>
            <person name="Renault P."/>
            <person name="Sicheritz-Ponten T."/>
            <person name="Bork P."/>
            <person name="Wang J."/>
            <person name="Brunak S."/>
            <person name="Ehrlich S.D."/>
        </authorList>
    </citation>
    <scope>NUCLEOTIDE SEQUENCE [LARGE SCALE GENOMIC DNA]</scope>
</reference>
<dbReference type="EMBL" id="CBBU010000145">
    <property type="protein sequence ID" value="CDA41590.1"/>
    <property type="molecule type" value="Genomic_DNA"/>
</dbReference>
<protein>
    <submittedName>
        <fullName evidence="1">Uncharacterized protein</fullName>
    </submittedName>
</protein>
<comment type="caution">
    <text evidence="1">The sequence shown here is derived from an EMBL/GenBank/DDBJ whole genome shotgun (WGS) entry which is preliminary data.</text>
</comment>
<accession>R5ZRV5</accession>
<evidence type="ECO:0000313" key="1">
    <source>
        <dbReference type="EMBL" id="CDA41590.1"/>
    </source>
</evidence>
<proteinExistence type="predicted"/>
<name>R5ZRV5_9FIRM</name>
<dbReference type="AlphaFoldDB" id="R5ZRV5"/>